<dbReference type="EMBL" id="JARKNE010000003">
    <property type="protein sequence ID" value="KAK5839466.1"/>
    <property type="molecule type" value="Genomic_DNA"/>
</dbReference>
<dbReference type="SUPFAM" id="SSF53098">
    <property type="entry name" value="Ribonuclease H-like"/>
    <property type="match status" value="1"/>
</dbReference>
<evidence type="ECO:0000313" key="2">
    <source>
        <dbReference type="EMBL" id="KAK5839466.1"/>
    </source>
</evidence>
<dbReference type="InterPro" id="IPR002156">
    <property type="entry name" value="RNaseH_domain"/>
</dbReference>
<accession>A0ABR0QK90</accession>
<evidence type="ECO:0000259" key="1">
    <source>
        <dbReference type="Pfam" id="PF13456"/>
    </source>
</evidence>
<keyword evidence="3" id="KW-1185">Reference proteome</keyword>
<comment type="caution">
    <text evidence="2">The sequence shown here is derived from an EMBL/GenBank/DDBJ whole genome shotgun (WGS) entry which is preliminary data.</text>
</comment>
<dbReference type="InterPro" id="IPR044730">
    <property type="entry name" value="RNase_H-like_dom_plant"/>
</dbReference>
<sequence>MKIDFGLATVGETIRDRHRGWILGYNKNLGRFSVFNAELWGILDGLRILKTREYNGVVIKTNNQEAIWVIQELFTKISPFALIRRIQQNLLDNDQWKLEYIKVKLISKLTILLSWLFYKNEDFHLVDEIPLDLIRPLK</sequence>
<protein>
    <recommendedName>
        <fullName evidence="1">RNase H type-1 domain-containing protein</fullName>
    </recommendedName>
</protein>
<reference evidence="2 3" key="1">
    <citation type="submission" date="2023-03" db="EMBL/GenBank/DDBJ databases">
        <title>WGS of Gossypium arboreum.</title>
        <authorList>
            <person name="Yu D."/>
        </authorList>
    </citation>
    <scope>NUCLEOTIDE SEQUENCE [LARGE SCALE GENOMIC DNA]</scope>
    <source>
        <tissue evidence="2">Leaf</tissue>
    </source>
</reference>
<organism evidence="2 3">
    <name type="scientific">Gossypium arboreum</name>
    <name type="common">Tree cotton</name>
    <name type="synonym">Gossypium nanking</name>
    <dbReference type="NCBI Taxonomy" id="29729"/>
    <lineage>
        <taxon>Eukaryota</taxon>
        <taxon>Viridiplantae</taxon>
        <taxon>Streptophyta</taxon>
        <taxon>Embryophyta</taxon>
        <taxon>Tracheophyta</taxon>
        <taxon>Spermatophyta</taxon>
        <taxon>Magnoliopsida</taxon>
        <taxon>eudicotyledons</taxon>
        <taxon>Gunneridae</taxon>
        <taxon>Pentapetalae</taxon>
        <taxon>rosids</taxon>
        <taxon>malvids</taxon>
        <taxon>Malvales</taxon>
        <taxon>Malvaceae</taxon>
        <taxon>Malvoideae</taxon>
        <taxon>Gossypium</taxon>
    </lineage>
</organism>
<dbReference type="Pfam" id="PF13456">
    <property type="entry name" value="RVT_3"/>
    <property type="match status" value="1"/>
</dbReference>
<gene>
    <name evidence="2" type="ORF">PVK06_008260</name>
</gene>
<proteinExistence type="predicted"/>
<dbReference type="Proteomes" id="UP001358586">
    <property type="component" value="Chromosome 3"/>
</dbReference>
<dbReference type="CDD" id="cd06222">
    <property type="entry name" value="RNase_H_like"/>
    <property type="match status" value="1"/>
</dbReference>
<dbReference type="InterPro" id="IPR012337">
    <property type="entry name" value="RNaseH-like_sf"/>
</dbReference>
<feature type="domain" description="RNase H type-1" evidence="1">
    <location>
        <begin position="6"/>
        <end position="101"/>
    </location>
</feature>
<evidence type="ECO:0000313" key="3">
    <source>
        <dbReference type="Proteomes" id="UP001358586"/>
    </source>
</evidence>
<name>A0ABR0QK90_GOSAR</name>